<accession>A0A951QQ80</accession>
<dbReference type="Proteomes" id="UP000729701">
    <property type="component" value="Unassembled WGS sequence"/>
</dbReference>
<dbReference type="PANTHER" id="PTHR21716">
    <property type="entry name" value="TRANSMEMBRANE PROTEIN"/>
    <property type="match status" value="1"/>
</dbReference>
<evidence type="ECO:0000313" key="8">
    <source>
        <dbReference type="Proteomes" id="UP000729701"/>
    </source>
</evidence>
<organism evidence="7 8">
    <name type="scientific">Cyanomargarita calcarea GSE-NOS-MK-12-04C</name>
    <dbReference type="NCBI Taxonomy" id="2839659"/>
    <lineage>
        <taxon>Bacteria</taxon>
        <taxon>Bacillati</taxon>
        <taxon>Cyanobacteriota</taxon>
        <taxon>Cyanophyceae</taxon>
        <taxon>Nostocales</taxon>
        <taxon>Cyanomargaritaceae</taxon>
        <taxon>Cyanomargarita</taxon>
    </lineage>
</organism>
<protein>
    <submittedName>
        <fullName evidence="7">AI-2E family transporter</fullName>
    </submittedName>
</protein>
<feature type="transmembrane region" description="Helical" evidence="6">
    <location>
        <begin position="236"/>
        <end position="263"/>
    </location>
</feature>
<feature type="transmembrane region" description="Helical" evidence="6">
    <location>
        <begin position="208"/>
        <end position="230"/>
    </location>
</feature>
<feature type="transmembrane region" description="Helical" evidence="6">
    <location>
        <begin position="67"/>
        <end position="92"/>
    </location>
</feature>
<evidence type="ECO:0000256" key="1">
    <source>
        <dbReference type="ARBA" id="ARBA00004141"/>
    </source>
</evidence>
<sequence>MISLNKLLQWLILTLLFPLVFLNGWLVIRIFEYFQPLVTTIVLATLLAFILNYPVSILQQRGVKRNLAVTLVFLLTLVILVALGITLTPIVLQQFNEIATVLPQWIDSSEEKFKILNDWSVSHHLKVNFTQIINQLTDRLPNELEFVTDKLFSIFRDTIDSVSEALITVVLTFYLLADGEKLWLGIFKKLPANFEPAKESIQRNFQNFLIGQVALALLMGVSLTTMFLILKVQFGLLFGLGIGILSLIPFGDVVSLAAIALIIASHDFWLAVKVLAIAVVIDQIIDQAIAPRLLGKFTGLRPIWVLISLLIGTYVGGLLGLLIAVPLAGFIKDAFDGWGVVPGDALEGDEGKEMLAKESGM</sequence>
<dbReference type="PANTHER" id="PTHR21716:SF66">
    <property type="entry name" value="TRANSPORT PROTEIN SLL0063-RELATED"/>
    <property type="match status" value="1"/>
</dbReference>
<gene>
    <name evidence="7" type="ORF">KME60_24290</name>
</gene>
<feature type="transmembrane region" description="Helical" evidence="6">
    <location>
        <begin position="34"/>
        <end position="55"/>
    </location>
</feature>
<dbReference type="Pfam" id="PF01594">
    <property type="entry name" value="AI-2E_transport"/>
    <property type="match status" value="1"/>
</dbReference>
<proteinExistence type="inferred from homology"/>
<dbReference type="AlphaFoldDB" id="A0A951QQ80"/>
<feature type="transmembrane region" description="Helical" evidence="6">
    <location>
        <begin position="302"/>
        <end position="325"/>
    </location>
</feature>
<comment type="similarity">
    <text evidence="2">Belongs to the autoinducer-2 exporter (AI-2E) (TC 2.A.86) family.</text>
</comment>
<comment type="caution">
    <text evidence="7">The sequence shown here is derived from an EMBL/GenBank/DDBJ whole genome shotgun (WGS) entry which is preliminary data.</text>
</comment>
<evidence type="ECO:0000256" key="3">
    <source>
        <dbReference type="ARBA" id="ARBA00022692"/>
    </source>
</evidence>
<dbReference type="EMBL" id="JAHHGZ010000031">
    <property type="protein sequence ID" value="MBW4670449.1"/>
    <property type="molecule type" value="Genomic_DNA"/>
</dbReference>
<keyword evidence="3 6" id="KW-0812">Transmembrane</keyword>
<dbReference type="GO" id="GO:0016020">
    <property type="term" value="C:membrane"/>
    <property type="evidence" value="ECO:0007669"/>
    <property type="project" value="UniProtKB-SubCell"/>
</dbReference>
<evidence type="ECO:0000256" key="5">
    <source>
        <dbReference type="ARBA" id="ARBA00023136"/>
    </source>
</evidence>
<reference evidence="7" key="1">
    <citation type="submission" date="2021-05" db="EMBL/GenBank/DDBJ databases">
        <authorList>
            <person name="Pietrasiak N."/>
            <person name="Ward R."/>
            <person name="Stajich J.E."/>
            <person name="Kurbessoian T."/>
        </authorList>
    </citation>
    <scope>NUCLEOTIDE SEQUENCE</scope>
    <source>
        <strain evidence="7">GSE-NOS-MK-12-04C</strain>
    </source>
</reference>
<keyword evidence="5 6" id="KW-0472">Membrane</keyword>
<keyword evidence="4 6" id="KW-1133">Transmembrane helix</keyword>
<feature type="transmembrane region" description="Helical" evidence="6">
    <location>
        <begin position="270"/>
        <end position="290"/>
    </location>
</feature>
<feature type="transmembrane region" description="Helical" evidence="6">
    <location>
        <begin position="7"/>
        <end position="28"/>
    </location>
</feature>
<evidence type="ECO:0000256" key="2">
    <source>
        <dbReference type="ARBA" id="ARBA00009773"/>
    </source>
</evidence>
<reference evidence="7" key="2">
    <citation type="journal article" date="2022" name="Microbiol. Resour. Announc.">
        <title>Metagenome Sequencing to Explore Phylogenomics of Terrestrial Cyanobacteria.</title>
        <authorList>
            <person name="Ward R.D."/>
            <person name="Stajich J.E."/>
            <person name="Johansen J.R."/>
            <person name="Huntemann M."/>
            <person name="Clum A."/>
            <person name="Foster B."/>
            <person name="Foster B."/>
            <person name="Roux S."/>
            <person name="Palaniappan K."/>
            <person name="Varghese N."/>
            <person name="Mukherjee S."/>
            <person name="Reddy T.B.K."/>
            <person name="Daum C."/>
            <person name="Copeland A."/>
            <person name="Chen I.A."/>
            <person name="Ivanova N.N."/>
            <person name="Kyrpides N.C."/>
            <person name="Shapiro N."/>
            <person name="Eloe-Fadrosh E.A."/>
            <person name="Pietrasiak N."/>
        </authorList>
    </citation>
    <scope>NUCLEOTIDE SEQUENCE</scope>
    <source>
        <strain evidence="7">GSE-NOS-MK-12-04C</strain>
    </source>
</reference>
<evidence type="ECO:0000256" key="4">
    <source>
        <dbReference type="ARBA" id="ARBA00022989"/>
    </source>
</evidence>
<dbReference type="InterPro" id="IPR002549">
    <property type="entry name" value="AI-2E-like"/>
</dbReference>
<name>A0A951QQ80_9CYAN</name>
<dbReference type="GO" id="GO:0055085">
    <property type="term" value="P:transmembrane transport"/>
    <property type="evidence" value="ECO:0007669"/>
    <property type="project" value="TreeGrafter"/>
</dbReference>
<evidence type="ECO:0000313" key="7">
    <source>
        <dbReference type="EMBL" id="MBW4670449.1"/>
    </source>
</evidence>
<comment type="subcellular location">
    <subcellularLocation>
        <location evidence="1">Membrane</location>
        <topology evidence="1">Multi-pass membrane protein</topology>
    </subcellularLocation>
</comment>
<feature type="transmembrane region" description="Helical" evidence="6">
    <location>
        <begin position="165"/>
        <end position="187"/>
    </location>
</feature>
<evidence type="ECO:0000256" key="6">
    <source>
        <dbReference type="SAM" id="Phobius"/>
    </source>
</evidence>